<feature type="coiled-coil region" evidence="9">
    <location>
        <begin position="111"/>
        <end position="138"/>
    </location>
</feature>
<sequence>MKMVRSRRGSIVQDIASKSSVSHGLPVYTDDLVQLLKDVGLNRELEPPHSNLELKNEKYKEYTDYLNQLEEKNGYYTTLRSTTRQVTDRLVTIIDKFQAISSETESFQNSIDSLATSLKESEESYETIQRELQYFQNLEPIARRLNQYSSPNIVLKDSFNQNLAKIDESLNFLKEHPDYLEAESYRIRFKQCLVRACTLIANYLNNQIKGRNDDIISRLNSSKTQLTNNSNEALLYNRFATIGSTYKQLIDSIISRSQYDEVESLLRDCFNTYFKCRSKLLKDGIWNQLTETQLHSGKTVKYVQDNLLFFENLAHREFNLFSQFYPLNDETVARFNEWCMELFEPLYDSVRSIILRETSIATLCDTITLLNKYYQMEEGSTEYKLQFKNLKFDALFKPIVKECQSRLIFRSQIYVEENINKYKPRVDSFVIRHRKASKETKPKITEVEEISQPFFELEEFNSAYPPLVYGIALLSKIYQMVNSTVFDDIAHTIVHDCIMSLKKAFYLVSSNATINVLDTQLSLLKNMLLLRDQVQNFDIQYISKETYLDFSGLLQSIKDIGKLSVSVFQTVPKIINNMVDARSELIIELRDTINGFTRQAADQITKDYLSLSTPQDKLLEQNNELRKSIETNLPSIYEQIGNFIVDPEIKSHLVDAIQQEVVSRYANYYETLADNPSVDAKKLSECMYIDVFQNFINNETSKLLST</sequence>
<reference evidence="12 13" key="1">
    <citation type="journal article" date="2015" name="Biotechnol. Biofuels">
        <title>Genetic basis of the highly efficient yeast Kluyveromyces marxianus: complete genome sequence and transcriptome analyses.</title>
        <authorList>
            <person name="Lertwattanasakul N."/>
            <person name="Kosaka T."/>
            <person name="Hosoyama A."/>
            <person name="Suzuki Y."/>
            <person name="Rodrussamee N."/>
            <person name="Matsutani M."/>
            <person name="Murata M."/>
            <person name="Fujimoto N."/>
            <person name="Suprayogi"/>
            <person name="Tsuchikane K."/>
            <person name="Limtong S."/>
            <person name="Fujita N."/>
            <person name="Yamada M."/>
        </authorList>
    </citation>
    <scope>NUCLEOTIDE SEQUENCE [LARGE SCALE GENOMIC DNA]</scope>
    <source>
        <strain evidence="13">DMKU3-1042 / BCC 29191 / NBRC 104275</strain>
    </source>
</reference>
<dbReference type="GO" id="GO:0017119">
    <property type="term" value="C:Golgi transport complex"/>
    <property type="evidence" value="ECO:0007669"/>
    <property type="project" value="TreeGrafter"/>
</dbReference>
<evidence type="ECO:0000256" key="3">
    <source>
        <dbReference type="ARBA" id="ARBA00020976"/>
    </source>
</evidence>
<keyword evidence="6" id="KW-0333">Golgi apparatus</keyword>
<organism evidence="12 13">
    <name type="scientific">Kluyveromyces marxianus (strain DMKU3-1042 / BCC 29191 / NBRC 104275)</name>
    <name type="common">Yeast</name>
    <name type="synonym">Candida kefyr</name>
    <dbReference type="NCBI Taxonomy" id="1003335"/>
    <lineage>
        <taxon>Eukaryota</taxon>
        <taxon>Fungi</taxon>
        <taxon>Dikarya</taxon>
        <taxon>Ascomycota</taxon>
        <taxon>Saccharomycotina</taxon>
        <taxon>Saccharomycetes</taxon>
        <taxon>Saccharomycetales</taxon>
        <taxon>Saccharomycetaceae</taxon>
        <taxon>Kluyveromyces</taxon>
    </lineage>
</organism>
<keyword evidence="9" id="KW-0175">Coiled coil</keyword>
<evidence type="ECO:0000256" key="9">
    <source>
        <dbReference type="SAM" id="Coils"/>
    </source>
</evidence>
<keyword evidence="7" id="KW-0472">Membrane</keyword>
<dbReference type="InterPro" id="IPR007265">
    <property type="entry name" value="COG_su3"/>
</dbReference>
<keyword evidence="4" id="KW-0813">Transport</keyword>
<evidence type="ECO:0000256" key="4">
    <source>
        <dbReference type="ARBA" id="ARBA00022448"/>
    </source>
</evidence>
<evidence type="ECO:0000256" key="7">
    <source>
        <dbReference type="ARBA" id="ARBA00023136"/>
    </source>
</evidence>
<evidence type="ECO:0000259" key="11">
    <source>
        <dbReference type="Pfam" id="PF20671"/>
    </source>
</evidence>
<dbReference type="VEuPathDB" id="FungiDB:KLMA_30374"/>
<gene>
    <name evidence="12" type="primary">COG3</name>
    <name evidence="12" type="ORF">KLMA_30374</name>
</gene>
<protein>
    <recommendedName>
        <fullName evidence="3">Conserved oligomeric Golgi complex subunit 3</fullName>
    </recommendedName>
    <alternativeName>
        <fullName evidence="8">Component of oligomeric Golgi complex 3</fullName>
    </alternativeName>
</protein>
<name>W0TC32_KLUMD</name>
<evidence type="ECO:0000256" key="8">
    <source>
        <dbReference type="ARBA" id="ARBA00031339"/>
    </source>
</evidence>
<dbReference type="KEGG" id="kmx:KLMA_30374"/>
<dbReference type="InterPro" id="IPR048685">
    <property type="entry name" value="COG3_C"/>
</dbReference>
<keyword evidence="5" id="KW-0653">Protein transport</keyword>
<dbReference type="GO" id="GO:0007030">
    <property type="term" value="P:Golgi organization"/>
    <property type="evidence" value="ECO:0007669"/>
    <property type="project" value="TreeGrafter"/>
</dbReference>
<dbReference type="GO" id="GO:0006914">
    <property type="term" value="P:autophagy"/>
    <property type="evidence" value="ECO:0007669"/>
    <property type="project" value="TreeGrafter"/>
</dbReference>
<dbReference type="Pfam" id="PF04136">
    <property type="entry name" value="COG3_N"/>
    <property type="match status" value="1"/>
</dbReference>
<dbReference type="OrthoDB" id="296793at2759"/>
<dbReference type="GO" id="GO:0000139">
    <property type="term" value="C:Golgi membrane"/>
    <property type="evidence" value="ECO:0007669"/>
    <property type="project" value="UniProtKB-SubCell"/>
</dbReference>
<comment type="subcellular location">
    <subcellularLocation>
        <location evidence="1">Golgi apparatus membrane</location>
        <topology evidence="1">Peripheral membrane protein</topology>
    </subcellularLocation>
</comment>
<evidence type="ECO:0000256" key="5">
    <source>
        <dbReference type="ARBA" id="ARBA00022927"/>
    </source>
</evidence>
<comment type="similarity">
    <text evidence="2">Belongs to the COG3 family.</text>
</comment>
<evidence type="ECO:0000256" key="6">
    <source>
        <dbReference type="ARBA" id="ARBA00023034"/>
    </source>
</evidence>
<dbReference type="PANTHER" id="PTHR13302:SF8">
    <property type="entry name" value="CONSERVED OLIGOMERIC GOLGI COMPLEX SUBUNIT 3"/>
    <property type="match status" value="1"/>
</dbReference>
<dbReference type="RefSeq" id="XP_022675505.1">
    <property type="nucleotide sequence ID" value="XM_022818882.1"/>
</dbReference>
<evidence type="ECO:0000259" key="10">
    <source>
        <dbReference type="Pfam" id="PF04136"/>
    </source>
</evidence>
<feature type="domain" description="Conserved oligomeric Golgi complex subunit 3 C-terminal" evidence="11">
    <location>
        <begin position="233"/>
        <end position="552"/>
    </location>
</feature>
<accession>W0TC32</accession>
<dbReference type="GO" id="GO:0005801">
    <property type="term" value="C:cis-Golgi network"/>
    <property type="evidence" value="ECO:0007669"/>
    <property type="project" value="InterPro"/>
</dbReference>
<evidence type="ECO:0000313" key="13">
    <source>
        <dbReference type="Proteomes" id="UP000065495"/>
    </source>
</evidence>
<feature type="domain" description="Conserved oligomeric Golgi complex subunit 3 N-terminal" evidence="10">
    <location>
        <begin position="65"/>
        <end position="209"/>
    </location>
</feature>
<dbReference type="GO" id="GO:0032258">
    <property type="term" value="P:cytoplasm to vacuole targeting by the Cvt pathway"/>
    <property type="evidence" value="ECO:0007669"/>
    <property type="project" value="TreeGrafter"/>
</dbReference>
<dbReference type="InterPro" id="IPR048320">
    <property type="entry name" value="COG3_N"/>
</dbReference>
<dbReference type="Pfam" id="PF20671">
    <property type="entry name" value="COG3_C"/>
    <property type="match status" value="1"/>
</dbReference>
<dbReference type="PANTHER" id="PTHR13302">
    <property type="entry name" value="CONSERVED OLIGOMERIC GOLGI COMPLEX COMPONENT 3"/>
    <property type="match status" value="1"/>
</dbReference>
<evidence type="ECO:0000313" key="12">
    <source>
        <dbReference type="EMBL" id="BAO39669.1"/>
    </source>
</evidence>
<dbReference type="GO" id="GO:0006891">
    <property type="term" value="P:intra-Golgi vesicle-mediated transport"/>
    <property type="evidence" value="ECO:0007669"/>
    <property type="project" value="TreeGrafter"/>
</dbReference>
<evidence type="ECO:0000256" key="1">
    <source>
        <dbReference type="ARBA" id="ARBA00004395"/>
    </source>
</evidence>
<dbReference type="EMBL" id="AP012215">
    <property type="protein sequence ID" value="BAO39669.1"/>
    <property type="molecule type" value="Genomic_DNA"/>
</dbReference>
<evidence type="ECO:0000256" key="2">
    <source>
        <dbReference type="ARBA" id="ARBA00009936"/>
    </source>
</evidence>
<dbReference type="Proteomes" id="UP000065495">
    <property type="component" value="Chromosome 3"/>
</dbReference>
<dbReference type="AlphaFoldDB" id="W0TC32"/>
<proteinExistence type="inferred from homology"/>
<dbReference type="GeneID" id="34715650"/>